<dbReference type="CDD" id="cd00446">
    <property type="entry name" value="GrpE"/>
    <property type="match status" value="1"/>
</dbReference>
<comment type="subcellular location">
    <subcellularLocation>
        <location evidence="1">Cytoplasm</location>
    </subcellularLocation>
</comment>
<evidence type="ECO:0000256" key="7">
    <source>
        <dbReference type="SAM" id="MobiDB-lite"/>
    </source>
</evidence>
<sequence>MTKAKKKSSHEPRPDDQPPQPPADETPEAAPPEVDLQAERDDLMDRLQRVSADYANFQKRTHREKQDDRQFARADVIKGLLPVLDDMERALAAAREDHGEDDPLFQGMQLVHAKALEALGKFGLTVIDAVGQSFDPDRHAALMQQPSDDAPDQTVLQELQKGYALNGRTLRPSGVVVSCQPPTPDQTDSEDAEDPEDIDADV</sequence>
<dbReference type="HAMAP" id="MF_01151">
    <property type="entry name" value="GrpE"/>
    <property type="match status" value="1"/>
</dbReference>
<keyword evidence="6" id="KW-0143">Chaperone</keyword>
<dbReference type="GO" id="GO:0051082">
    <property type="term" value="F:unfolded protein binding"/>
    <property type="evidence" value="ECO:0007669"/>
    <property type="project" value="TreeGrafter"/>
</dbReference>
<protein>
    <recommendedName>
        <fullName evidence="9">Protein GrpE</fullName>
    </recommendedName>
</protein>
<dbReference type="NCBIfam" id="NF010738">
    <property type="entry name" value="PRK14140.1"/>
    <property type="match status" value="1"/>
</dbReference>
<dbReference type="FunFam" id="2.30.22.10:FF:000001">
    <property type="entry name" value="Protein GrpE"/>
    <property type="match status" value="1"/>
</dbReference>
<dbReference type="Gene3D" id="2.30.22.10">
    <property type="entry name" value="Head domain of nucleotide exchange factor GrpE"/>
    <property type="match status" value="1"/>
</dbReference>
<dbReference type="PANTHER" id="PTHR21237:SF23">
    <property type="entry name" value="GRPE PROTEIN HOMOLOG, MITOCHONDRIAL"/>
    <property type="match status" value="1"/>
</dbReference>
<evidence type="ECO:0000256" key="3">
    <source>
        <dbReference type="ARBA" id="ARBA00011738"/>
    </source>
</evidence>
<comment type="subunit">
    <text evidence="3">Homodimer.</text>
</comment>
<dbReference type="PANTHER" id="PTHR21237">
    <property type="entry name" value="GRPE PROTEIN"/>
    <property type="match status" value="1"/>
</dbReference>
<feature type="compositionally biased region" description="Acidic residues" evidence="7">
    <location>
        <begin position="187"/>
        <end position="202"/>
    </location>
</feature>
<comment type="similarity">
    <text evidence="2">Belongs to the GrpE family.</text>
</comment>
<dbReference type="PROSITE" id="PS01071">
    <property type="entry name" value="GRPE"/>
    <property type="match status" value="1"/>
</dbReference>
<dbReference type="Pfam" id="PF01025">
    <property type="entry name" value="GrpE"/>
    <property type="match status" value="1"/>
</dbReference>
<dbReference type="SUPFAM" id="SSF58014">
    <property type="entry name" value="Coiled-coil domain of nucleotide exchange factor GrpE"/>
    <property type="match status" value="1"/>
</dbReference>
<dbReference type="PRINTS" id="PR00773">
    <property type="entry name" value="GRPEPROTEIN"/>
</dbReference>
<evidence type="ECO:0000256" key="5">
    <source>
        <dbReference type="ARBA" id="ARBA00023016"/>
    </source>
</evidence>
<organism evidence="8">
    <name type="scientific">marine sediment metagenome</name>
    <dbReference type="NCBI Taxonomy" id="412755"/>
    <lineage>
        <taxon>unclassified sequences</taxon>
        <taxon>metagenomes</taxon>
        <taxon>ecological metagenomes</taxon>
    </lineage>
</organism>
<dbReference type="GO" id="GO:0005737">
    <property type="term" value="C:cytoplasm"/>
    <property type="evidence" value="ECO:0007669"/>
    <property type="project" value="UniProtKB-SubCell"/>
</dbReference>
<evidence type="ECO:0000256" key="1">
    <source>
        <dbReference type="ARBA" id="ARBA00004496"/>
    </source>
</evidence>
<feature type="region of interest" description="Disordered" evidence="7">
    <location>
        <begin position="173"/>
        <end position="202"/>
    </location>
</feature>
<dbReference type="Gene3D" id="3.90.20.20">
    <property type="match status" value="1"/>
</dbReference>
<keyword evidence="5" id="KW-0346">Stress response</keyword>
<dbReference type="GO" id="GO:0006457">
    <property type="term" value="P:protein folding"/>
    <property type="evidence" value="ECO:0007669"/>
    <property type="project" value="InterPro"/>
</dbReference>
<dbReference type="GO" id="GO:0051087">
    <property type="term" value="F:protein-folding chaperone binding"/>
    <property type="evidence" value="ECO:0007669"/>
    <property type="project" value="InterPro"/>
</dbReference>
<evidence type="ECO:0000256" key="6">
    <source>
        <dbReference type="ARBA" id="ARBA00023186"/>
    </source>
</evidence>
<dbReference type="SUPFAM" id="SSF51064">
    <property type="entry name" value="Head domain of nucleotide exchange factor GrpE"/>
    <property type="match status" value="1"/>
</dbReference>
<dbReference type="InterPro" id="IPR013805">
    <property type="entry name" value="GrpE_CC"/>
</dbReference>
<dbReference type="EMBL" id="LAZR01000180">
    <property type="protein sequence ID" value="KKN83740.1"/>
    <property type="molecule type" value="Genomic_DNA"/>
</dbReference>
<dbReference type="AlphaFoldDB" id="A0A0F9TRQ8"/>
<comment type="caution">
    <text evidence="8">The sequence shown here is derived from an EMBL/GenBank/DDBJ whole genome shotgun (WGS) entry which is preliminary data.</text>
</comment>
<reference evidence="8" key="1">
    <citation type="journal article" date="2015" name="Nature">
        <title>Complex archaea that bridge the gap between prokaryotes and eukaryotes.</title>
        <authorList>
            <person name="Spang A."/>
            <person name="Saw J.H."/>
            <person name="Jorgensen S.L."/>
            <person name="Zaremba-Niedzwiedzka K."/>
            <person name="Martijn J."/>
            <person name="Lind A.E."/>
            <person name="van Eijk R."/>
            <person name="Schleper C."/>
            <person name="Guy L."/>
            <person name="Ettema T.J."/>
        </authorList>
    </citation>
    <scope>NUCLEOTIDE SEQUENCE</scope>
</reference>
<evidence type="ECO:0000313" key="8">
    <source>
        <dbReference type="EMBL" id="KKN83740.1"/>
    </source>
</evidence>
<proteinExistence type="inferred from homology"/>
<keyword evidence="4" id="KW-0963">Cytoplasm</keyword>
<name>A0A0F9TRQ8_9ZZZZ</name>
<dbReference type="InterPro" id="IPR000740">
    <property type="entry name" value="GrpE"/>
</dbReference>
<accession>A0A0F9TRQ8</accession>
<dbReference type="GO" id="GO:0000774">
    <property type="term" value="F:adenyl-nucleotide exchange factor activity"/>
    <property type="evidence" value="ECO:0007669"/>
    <property type="project" value="InterPro"/>
</dbReference>
<evidence type="ECO:0000256" key="2">
    <source>
        <dbReference type="ARBA" id="ARBA00009054"/>
    </source>
</evidence>
<feature type="region of interest" description="Disordered" evidence="7">
    <location>
        <begin position="1"/>
        <end position="41"/>
    </location>
</feature>
<evidence type="ECO:0008006" key="9">
    <source>
        <dbReference type="Google" id="ProtNLM"/>
    </source>
</evidence>
<evidence type="ECO:0000256" key="4">
    <source>
        <dbReference type="ARBA" id="ARBA00022490"/>
    </source>
</evidence>
<dbReference type="GO" id="GO:0042803">
    <property type="term" value="F:protein homodimerization activity"/>
    <property type="evidence" value="ECO:0007669"/>
    <property type="project" value="InterPro"/>
</dbReference>
<gene>
    <name evidence="8" type="ORF">LCGC14_0295650</name>
</gene>
<dbReference type="InterPro" id="IPR009012">
    <property type="entry name" value="GrpE_head"/>
</dbReference>